<dbReference type="Proteomes" id="UP000092018">
    <property type="component" value="Plasmid unnamed1"/>
</dbReference>
<keyword evidence="1" id="KW-1133">Transmembrane helix</keyword>
<feature type="transmembrane region" description="Helical" evidence="1">
    <location>
        <begin position="16"/>
        <end position="37"/>
    </location>
</feature>
<dbReference type="AlphaFoldDB" id="A0AAN0XZ50"/>
<dbReference type="PROSITE" id="PS51257">
    <property type="entry name" value="PROKAR_LIPOPROTEIN"/>
    <property type="match status" value="1"/>
</dbReference>
<sequence length="80" mass="8855">MSVGLKENASAIRKQLLGWNGALACLFGVVFFLYGLFDYYLAVDTGLNRVLYPLGIVFVVGEVVMLALHLVYGRKGKRKT</sequence>
<keyword evidence="2" id="KW-0614">Plasmid</keyword>
<name>A0AAN0XZ50_9VIBR</name>
<dbReference type="RefSeq" id="WP_065211071.1">
    <property type="nucleotide sequence ID" value="NZ_CP016179.1"/>
</dbReference>
<reference evidence="2 3" key="1">
    <citation type="submission" date="2016-06" db="EMBL/GenBank/DDBJ databases">
        <title>Adaptive Radiation by Waves of Gene Transfer Leads to Fine-Scale Resource Partitioning in Marine Microbes.</title>
        <authorList>
            <person name="Hehemann J.-H."/>
            <person name="Arevalo P."/>
            <person name="Datta M.S."/>
            <person name="Yu X."/>
            <person name="Corzett C."/>
            <person name="Henschel A."/>
            <person name="Preheim S.P."/>
            <person name="Timberlake S."/>
            <person name="Alm E.J."/>
            <person name="Polz M.F."/>
        </authorList>
    </citation>
    <scope>NUCLEOTIDE SEQUENCE [LARGE SCALE GENOMIC DNA]</scope>
    <source>
        <strain evidence="2 3">FF50</strain>
        <plasmid evidence="2 3">unnamed1</plasmid>
    </source>
</reference>
<protein>
    <submittedName>
        <fullName evidence="2">Uncharacterized protein</fullName>
    </submittedName>
</protein>
<dbReference type="EMBL" id="CP016179">
    <property type="protein sequence ID" value="ANO35309.1"/>
    <property type="molecule type" value="Genomic_DNA"/>
</dbReference>
<evidence type="ECO:0000256" key="1">
    <source>
        <dbReference type="SAM" id="Phobius"/>
    </source>
</evidence>
<proteinExistence type="predicted"/>
<gene>
    <name evidence="2" type="ORF">A6E01_19035</name>
</gene>
<evidence type="ECO:0000313" key="3">
    <source>
        <dbReference type="Proteomes" id="UP000092018"/>
    </source>
</evidence>
<keyword evidence="1" id="KW-0472">Membrane</keyword>
<evidence type="ECO:0000313" key="2">
    <source>
        <dbReference type="EMBL" id="ANO35309.1"/>
    </source>
</evidence>
<geneLocation type="plasmid" evidence="2 3">
    <name>unnamed1</name>
</geneLocation>
<feature type="transmembrane region" description="Helical" evidence="1">
    <location>
        <begin position="49"/>
        <end position="72"/>
    </location>
</feature>
<keyword evidence="1" id="KW-0812">Transmembrane</keyword>
<organism evidence="2 3">
    <name type="scientific">Vibrio breoganii</name>
    <dbReference type="NCBI Taxonomy" id="553239"/>
    <lineage>
        <taxon>Bacteria</taxon>
        <taxon>Pseudomonadati</taxon>
        <taxon>Pseudomonadota</taxon>
        <taxon>Gammaproteobacteria</taxon>
        <taxon>Vibrionales</taxon>
        <taxon>Vibrionaceae</taxon>
        <taxon>Vibrio</taxon>
    </lineage>
</organism>
<accession>A0AAN0XZ50</accession>
<dbReference type="KEGG" id="vbr:A6E01_19035"/>